<dbReference type="SUPFAM" id="SSF51735">
    <property type="entry name" value="NAD(P)-binding Rossmann-fold domains"/>
    <property type="match status" value="1"/>
</dbReference>
<dbReference type="InterPro" id="IPR051267">
    <property type="entry name" value="STEAP_metalloreductase"/>
</dbReference>
<reference evidence="1 2" key="1">
    <citation type="submission" date="2016-11" db="EMBL/GenBank/DDBJ databases">
        <title>Interaction between Lactobacillus species and yeast in water kefir.</title>
        <authorList>
            <person name="Behr J."/>
            <person name="Xu D."/>
            <person name="Vogel R.F."/>
        </authorList>
    </citation>
    <scope>NUCLEOTIDE SEQUENCE [LARGE SCALE GENOMIC DNA]</scope>
    <source>
        <strain evidence="1 2">TMW 1.1827</strain>
    </source>
</reference>
<dbReference type="AlphaFoldDB" id="A0A3S6QTZ1"/>
<keyword evidence="2" id="KW-1185">Reference proteome</keyword>
<dbReference type="Gene3D" id="3.40.50.720">
    <property type="entry name" value="NAD(P)-binding Rossmann-like Domain"/>
    <property type="match status" value="1"/>
</dbReference>
<gene>
    <name evidence="1" type="ORF">BSQ50_02605</name>
</gene>
<dbReference type="EMBL" id="CP018180">
    <property type="protein sequence ID" value="AUJ31544.1"/>
    <property type="molecule type" value="Genomic_DNA"/>
</dbReference>
<dbReference type="Proteomes" id="UP000324497">
    <property type="component" value="Chromosome"/>
</dbReference>
<dbReference type="RefSeq" id="WP_148126309.1">
    <property type="nucleotide sequence ID" value="NZ_CP018180.1"/>
</dbReference>
<dbReference type="InterPro" id="IPR036291">
    <property type="entry name" value="NAD(P)-bd_dom_sf"/>
</dbReference>
<accession>A0A3S6QTZ1</accession>
<evidence type="ECO:0000313" key="1">
    <source>
        <dbReference type="EMBL" id="AUJ31544.1"/>
    </source>
</evidence>
<dbReference type="KEGG" id="lng:BSQ50_02605"/>
<protein>
    <submittedName>
        <fullName evidence="1">Diguanylate cyclase</fullName>
    </submittedName>
</protein>
<name>A0A3S6QTZ1_9LACO</name>
<dbReference type="PANTHER" id="PTHR14239">
    <property type="entry name" value="DUDULIN-RELATED"/>
    <property type="match status" value="1"/>
</dbReference>
<organism evidence="1 2">
    <name type="scientific">Liquorilactobacillus nagelii</name>
    <dbReference type="NCBI Taxonomy" id="82688"/>
    <lineage>
        <taxon>Bacteria</taxon>
        <taxon>Bacillati</taxon>
        <taxon>Bacillota</taxon>
        <taxon>Bacilli</taxon>
        <taxon>Lactobacillales</taxon>
        <taxon>Lactobacillaceae</taxon>
        <taxon>Liquorilactobacillus</taxon>
    </lineage>
</organism>
<sequence>MTKITIFGKGNMGKAIGENFLAGKNQVDYIGHDDIVKDLGDVIVLAVPYPAAIDIVEKNATEFAGKVIVDITNPLNFDNWDELVVPADSSAAAQISAKLPNSKVIKAFNTNFAATLNSKKVGTKLPTTVLVAGNDQQSKQTLIEALSGSGLQLVDAGSLKRAREMEAVGFLQMTLAAKEKISWTGGFGLIK</sequence>
<evidence type="ECO:0000313" key="2">
    <source>
        <dbReference type="Proteomes" id="UP000324497"/>
    </source>
</evidence>
<proteinExistence type="predicted"/>